<comment type="caution">
    <text evidence="1">The sequence shown here is derived from an EMBL/GenBank/DDBJ whole genome shotgun (WGS) entry which is preliminary data.</text>
</comment>
<proteinExistence type="predicted"/>
<dbReference type="InterPro" id="IPR013783">
    <property type="entry name" value="Ig-like_fold"/>
</dbReference>
<dbReference type="Gene3D" id="2.60.40.10">
    <property type="entry name" value="Immunoglobulins"/>
    <property type="match status" value="1"/>
</dbReference>
<dbReference type="RefSeq" id="WP_111266483.1">
    <property type="nucleotide sequence ID" value="NZ_CP029843.1"/>
</dbReference>
<evidence type="ECO:0008006" key="3">
    <source>
        <dbReference type="Google" id="ProtNLM"/>
    </source>
</evidence>
<organism evidence="1 2">
    <name type="scientific">Marilutibacter maris</name>
    <dbReference type="NCBI Taxonomy" id="1605891"/>
    <lineage>
        <taxon>Bacteria</taxon>
        <taxon>Pseudomonadati</taxon>
        <taxon>Pseudomonadota</taxon>
        <taxon>Gammaproteobacteria</taxon>
        <taxon>Lysobacterales</taxon>
        <taxon>Lysobacteraceae</taxon>
        <taxon>Marilutibacter</taxon>
    </lineage>
</organism>
<sequence>MSIIARTPASPRTTPLAPARLAAALLAALCLAGAVGAQQRVSPPRAPADAPQTSATRADPSPLGPAQDVIAQPPKPQHDEDPGGPGQGRQTPQQSEPDPRPTPRPGLEPVQDELAPLPDPPTDEDPGGPGQGRQVLSLPGGQPDLALVGGFQFGNTMIPWGTSATVAATEAAFTRRGRCGFRYKYATRNQGAVGAAASGNRIHRDLPAGPVLAGDARPALAPAADAVSSGHLLLAPGTWMLYVHADDPSAVVESDENNNLRRVRVTVDGTCR</sequence>
<name>A0A508AYG8_9GAMM</name>
<evidence type="ECO:0000313" key="2">
    <source>
        <dbReference type="Proteomes" id="UP000320431"/>
    </source>
</evidence>
<evidence type="ECO:0000313" key="1">
    <source>
        <dbReference type="EMBL" id="KAB8189924.1"/>
    </source>
</evidence>
<accession>A0A508AYG8</accession>
<dbReference type="EMBL" id="VICD02000140">
    <property type="protein sequence ID" value="KAB8189924.1"/>
    <property type="molecule type" value="Genomic_DNA"/>
</dbReference>
<protein>
    <recommendedName>
        <fullName evidence="3">CARDB domain-containing protein</fullName>
    </recommendedName>
</protein>
<dbReference type="OrthoDB" id="6059340at2"/>
<gene>
    <name evidence="1" type="ORF">FKV24_008975</name>
</gene>
<dbReference type="Proteomes" id="UP000320431">
    <property type="component" value="Unassembled WGS sequence"/>
</dbReference>
<reference evidence="1 2" key="1">
    <citation type="submission" date="2019-10" db="EMBL/GenBank/DDBJ databases">
        <title>Lysobacter alkalisoli sp. nov., isolated from saline-alkaline soil.</title>
        <authorList>
            <person name="Sun J.-Q."/>
        </authorList>
    </citation>
    <scope>NUCLEOTIDE SEQUENCE [LARGE SCALE GENOMIC DNA]</scope>
    <source>
        <strain evidence="1 2">KCTC 42381</strain>
    </source>
</reference>
<dbReference type="AlphaFoldDB" id="A0A508AYG8"/>